<protein>
    <recommendedName>
        <fullName evidence="2">DUF5808 domain-containing protein</fullName>
    </recommendedName>
</protein>
<keyword evidence="1" id="KW-1133">Transmembrane helix</keyword>
<feature type="domain" description="DUF5808" evidence="2">
    <location>
        <begin position="98"/>
        <end position="122"/>
    </location>
</feature>
<evidence type="ECO:0000259" key="2">
    <source>
        <dbReference type="Pfam" id="PF19124"/>
    </source>
</evidence>
<evidence type="ECO:0000256" key="1">
    <source>
        <dbReference type="SAM" id="Phobius"/>
    </source>
</evidence>
<dbReference type="EMBL" id="LT985188">
    <property type="protein sequence ID" value="SPD86889.1"/>
    <property type="molecule type" value="Genomic_DNA"/>
</dbReference>
<proteinExistence type="predicted"/>
<dbReference type="OrthoDB" id="4558476at2"/>
<name>A0A2N9JHL5_9ACTN</name>
<organism evidence="3 4">
    <name type="scientific">Micropruina glycogenica</name>
    <dbReference type="NCBI Taxonomy" id="75385"/>
    <lineage>
        <taxon>Bacteria</taxon>
        <taxon>Bacillati</taxon>
        <taxon>Actinomycetota</taxon>
        <taxon>Actinomycetes</taxon>
        <taxon>Propionibacteriales</taxon>
        <taxon>Nocardioidaceae</taxon>
        <taxon>Micropruina</taxon>
    </lineage>
</organism>
<reference evidence="3 4" key="1">
    <citation type="submission" date="2018-02" db="EMBL/GenBank/DDBJ databases">
        <authorList>
            <person name="Cohen D.B."/>
            <person name="Kent A.D."/>
        </authorList>
    </citation>
    <scope>NUCLEOTIDE SEQUENCE [LARGE SCALE GENOMIC DNA]</scope>
    <source>
        <strain evidence="3">1</strain>
    </source>
</reference>
<keyword evidence="1" id="KW-0812">Transmembrane</keyword>
<evidence type="ECO:0000313" key="4">
    <source>
        <dbReference type="Proteomes" id="UP000238164"/>
    </source>
</evidence>
<gene>
    <name evidence="3" type="ORF">MPLG2_1859</name>
</gene>
<keyword evidence="1" id="KW-0472">Membrane</keyword>
<dbReference type="InterPro" id="IPR043831">
    <property type="entry name" value="DUF5808"/>
</dbReference>
<evidence type="ECO:0000313" key="3">
    <source>
        <dbReference type="EMBL" id="SPD86889.1"/>
    </source>
</evidence>
<keyword evidence="4" id="KW-1185">Reference proteome</keyword>
<feature type="transmembrane region" description="Helical" evidence="1">
    <location>
        <begin position="250"/>
        <end position="271"/>
    </location>
</feature>
<dbReference type="RefSeq" id="WP_105185743.1">
    <property type="nucleotide sequence ID" value="NZ_BAAAGO010000014.1"/>
</dbReference>
<dbReference type="Proteomes" id="UP000238164">
    <property type="component" value="Chromosome 1"/>
</dbReference>
<sequence>MTIRSLDELSAAARKAADEALDPALAAAPARLRGSLRDDLTAHLCDHLDADATAADVQRIAASLAPEGGEAGSWLDRAGAGFVPKGMLGRIAATWWNPADERLLLPRAVGWGWDLNLGAVAVRLGLIEPDAESVPFTSTGDSAFRLAATLPVALAGATALHYLVRGRSLPDPLPAHWTATGRADRWTSRRRAAATDLTIAAAGAGLAAWAATTDRPGPTRAGALTAATMATSLGVGVTGLRTLGDRPNPLATPAMLASSMVAVGVVLVGLARAGREAEIARDLPRER</sequence>
<accession>A0A2N9JHL5</accession>
<dbReference type="KEGG" id="mgg:MPLG2_1859"/>
<dbReference type="Pfam" id="PF19124">
    <property type="entry name" value="DUF5808"/>
    <property type="match status" value="1"/>
</dbReference>
<dbReference type="AlphaFoldDB" id="A0A2N9JHL5"/>